<dbReference type="HOGENOM" id="CLU_038395_1_3_9"/>
<comment type="similarity">
    <text evidence="6">Belongs to the GART family.</text>
</comment>
<dbReference type="Proteomes" id="UP000245423">
    <property type="component" value="Chromosome 1"/>
</dbReference>
<comment type="function">
    <text evidence="6">Catalyzes the transfer of a formyl group from 10-formyltetrahydrofolate to 5-phospho-ribosyl-glycinamide (GAR), producing 5-phospho-ribosyl-N-formylglycinamide (FGAR) and tetrahydrofolate.</text>
</comment>
<protein>
    <recommendedName>
        <fullName evidence="6">Phosphoribosylglycinamide formyltransferase</fullName>
        <ecNumber evidence="6">2.1.2.2</ecNumber>
    </recommendedName>
    <alternativeName>
        <fullName evidence="6">5'-phosphoribosylglycinamide transformylase</fullName>
    </alternativeName>
    <alternativeName>
        <fullName evidence="6">GAR transformylase</fullName>
        <shortName evidence="6">GART</shortName>
    </alternativeName>
</protein>
<evidence type="ECO:0000256" key="5">
    <source>
        <dbReference type="ARBA" id="ARBA00022801"/>
    </source>
</evidence>
<keyword evidence="3 6" id="KW-0808">Transferase</keyword>
<evidence type="ECO:0000256" key="3">
    <source>
        <dbReference type="ARBA" id="ARBA00022679"/>
    </source>
</evidence>
<dbReference type="GO" id="GO:0006189">
    <property type="term" value="P:'de novo' IMP biosynthetic process"/>
    <property type="evidence" value="ECO:0007669"/>
    <property type="project" value="UniProtKB-UniRule"/>
</dbReference>
<dbReference type="InterPro" id="IPR002376">
    <property type="entry name" value="Formyl_transf_N"/>
</dbReference>
<dbReference type="SUPFAM" id="SSF53328">
    <property type="entry name" value="Formyltransferase"/>
    <property type="match status" value="1"/>
</dbReference>
<comment type="caution">
    <text evidence="6">Lacks conserved residue(s) required for the propagation of feature annotation.</text>
</comment>
<proteinExistence type="inferred from homology"/>
<dbReference type="PANTHER" id="PTHR43369">
    <property type="entry name" value="PHOSPHORIBOSYLGLYCINAMIDE FORMYLTRANSFERASE"/>
    <property type="match status" value="1"/>
</dbReference>
<gene>
    <name evidence="6 8" type="primary">purN</name>
    <name evidence="8" type="ORF">CUESP1_1454</name>
</gene>
<accession>M1ZCQ2</accession>
<dbReference type="InterPro" id="IPR004810">
    <property type="entry name" value="PurU"/>
</dbReference>
<dbReference type="OrthoDB" id="9806170at2"/>
<dbReference type="GO" id="GO:0004644">
    <property type="term" value="F:phosphoribosylglycinamide formyltransferase activity"/>
    <property type="evidence" value="ECO:0007669"/>
    <property type="project" value="UniProtKB-UniRule"/>
</dbReference>
<evidence type="ECO:0000256" key="6">
    <source>
        <dbReference type="HAMAP-Rule" id="MF_01930"/>
    </source>
</evidence>
<sequence length="205" mass="23127">MVNIGVLISGSGTNLQAIIDNINRGEIKGKIQIVISNKKDAYGLIRAEKAGIETLYINRKEFNSVEEYNRRILDELKRRKIELIVLAGFLNILTQEFIEEYRGRIINIHPSLIPSFCGKGCYGDKVHQMVLDRGVKITGVTVHFVDEGTDTGPIILQSSVKVAEDDTVETLKERVLKVEHELLPKAIRLYCEGRLVIEGKKVRIK</sequence>
<feature type="domain" description="Formyl transferase N-terminal" evidence="7">
    <location>
        <begin position="3"/>
        <end position="187"/>
    </location>
</feature>
<name>M1ZCQ2_9FIRM</name>
<dbReference type="PANTHER" id="PTHR43369:SF2">
    <property type="entry name" value="PHOSPHORIBOSYLGLYCINAMIDE FORMYLTRANSFERASE"/>
    <property type="match status" value="1"/>
</dbReference>
<dbReference type="NCBIfam" id="TIGR00639">
    <property type="entry name" value="PurN"/>
    <property type="match status" value="1"/>
</dbReference>
<evidence type="ECO:0000256" key="4">
    <source>
        <dbReference type="ARBA" id="ARBA00022755"/>
    </source>
</evidence>
<feature type="active site" description="Proton donor" evidence="6">
    <location>
        <position position="109"/>
    </location>
</feature>
<dbReference type="AlphaFoldDB" id="M1ZCQ2"/>
<comment type="pathway">
    <text evidence="1 6">Purine metabolism; IMP biosynthesis via de novo pathway; N(2)-formyl-N(1)-(5-phospho-D-ribosyl)glycinamide from N(1)-(5-phospho-D-ribosyl)glycinamide (10-formyl THF route): step 1/1.</text>
</comment>
<dbReference type="GO" id="GO:0006730">
    <property type="term" value="P:one-carbon metabolic process"/>
    <property type="evidence" value="ECO:0007669"/>
    <property type="project" value="UniProtKB-KW"/>
</dbReference>
<evidence type="ECO:0000313" key="8">
    <source>
        <dbReference type="EMBL" id="SHD76821.1"/>
    </source>
</evidence>
<dbReference type="GO" id="GO:0005829">
    <property type="term" value="C:cytosol"/>
    <property type="evidence" value="ECO:0007669"/>
    <property type="project" value="TreeGrafter"/>
</dbReference>
<feature type="binding site" evidence="6">
    <location>
        <begin position="12"/>
        <end position="14"/>
    </location>
    <ligand>
        <name>N(1)-(5-phospho-beta-D-ribosyl)glycinamide</name>
        <dbReference type="ChEBI" id="CHEBI:143788"/>
    </ligand>
</feature>
<dbReference type="UniPathway" id="UPA00074">
    <property type="reaction ID" value="UER00126"/>
</dbReference>
<keyword evidence="2" id="KW-0554">One-carbon metabolism</keyword>
<evidence type="ECO:0000313" key="9">
    <source>
        <dbReference type="Proteomes" id="UP000245423"/>
    </source>
</evidence>
<dbReference type="RefSeq" id="WP_005585996.1">
    <property type="nucleotide sequence ID" value="NZ_LT669839.1"/>
</dbReference>
<dbReference type="CDD" id="cd08645">
    <property type="entry name" value="FMT_core_GART"/>
    <property type="match status" value="1"/>
</dbReference>
<dbReference type="InterPro" id="IPR004607">
    <property type="entry name" value="GART"/>
</dbReference>
<dbReference type="InterPro" id="IPR036477">
    <property type="entry name" value="Formyl_transf_N_sf"/>
</dbReference>
<keyword evidence="4 6" id="KW-0658">Purine biosynthesis</keyword>
<evidence type="ECO:0000256" key="2">
    <source>
        <dbReference type="ARBA" id="ARBA00022563"/>
    </source>
</evidence>
<dbReference type="PRINTS" id="PR01575">
    <property type="entry name" value="FFH4HYDRLASE"/>
</dbReference>
<keyword evidence="9" id="KW-1185">Reference proteome</keyword>
<reference evidence="8 9" key="1">
    <citation type="submission" date="2016-11" db="EMBL/GenBank/DDBJ databases">
        <authorList>
            <person name="Manzoor S."/>
        </authorList>
    </citation>
    <scope>NUCLEOTIDE SEQUENCE [LARGE SCALE GENOMIC DNA]</scope>
    <source>
        <strain evidence="8">Clostridium ultunense strain Esp</strain>
    </source>
</reference>
<dbReference type="Gene3D" id="3.40.50.170">
    <property type="entry name" value="Formyl transferase, N-terminal domain"/>
    <property type="match status" value="1"/>
</dbReference>
<dbReference type="HAMAP" id="MF_01930">
    <property type="entry name" value="PurN"/>
    <property type="match status" value="1"/>
</dbReference>
<dbReference type="Pfam" id="PF00551">
    <property type="entry name" value="Formyl_trans_N"/>
    <property type="match status" value="1"/>
</dbReference>
<dbReference type="EC" id="2.1.2.2" evidence="6"/>
<evidence type="ECO:0000256" key="1">
    <source>
        <dbReference type="ARBA" id="ARBA00005054"/>
    </source>
</evidence>
<organism evidence="8 9">
    <name type="scientific">[Clostridium] ultunense Esp</name>
    <dbReference type="NCBI Taxonomy" id="1288971"/>
    <lineage>
        <taxon>Bacteria</taxon>
        <taxon>Bacillati</taxon>
        <taxon>Bacillota</taxon>
        <taxon>Tissierellia</taxon>
        <taxon>Tissierellales</taxon>
        <taxon>Tepidimicrobiaceae</taxon>
        <taxon>Schnuerera</taxon>
    </lineage>
</organism>
<dbReference type="GO" id="GO:0008864">
    <property type="term" value="F:formyltetrahydrofolate deformylase activity"/>
    <property type="evidence" value="ECO:0007669"/>
    <property type="project" value="InterPro"/>
</dbReference>
<keyword evidence="5" id="KW-0378">Hydrolase</keyword>
<evidence type="ECO:0000259" key="7">
    <source>
        <dbReference type="Pfam" id="PF00551"/>
    </source>
</evidence>
<comment type="catalytic activity">
    <reaction evidence="6">
        <text>N(1)-(5-phospho-beta-D-ribosyl)glycinamide + (6R)-10-formyltetrahydrofolate = N(2)-formyl-N(1)-(5-phospho-beta-D-ribosyl)glycinamide + (6S)-5,6,7,8-tetrahydrofolate + H(+)</text>
        <dbReference type="Rhea" id="RHEA:15053"/>
        <dbReference type="ChEBI" id="CHEBI:15378"/>
        <dbReference type="ChEBI" id="CHEBI:57453"/>
        <dbReference type="ChEBI" id="CHEBI:143788"/>
        <dbReference type="ChEBI" id="CHEBI:147286"/>
        <dbReference type="ChEBI" id="CHEBI:195366"/>
        <dbReference type="EC" id="2.1.2.2"/>
    </reaction>
</comment>
<dbReference type="EMBL" id="LT669839">
    <property type="protein sequence ID" value="SHD76821.1"/>
    <property type="molecule type" value="Genomic_DNA"/>
</dbReference>
<feature type="site" description="Raises pKa of active site His" evidence="6">
    <location>
        <position position="150"/>
    </location>
</feature>
<feature type="binding site" evidence="6">
    <location>
        <position position="107"/>
    </location>
    <ligand>
        <name>(6R)-10-formyltetrahydrofolate</name>
        <dbReference type="ChEBI" id="CHEBI:195366"/>
    </ligand>
</feature>